<dbReference type="RefSeq" id="WP_188460986.1">
    <property type="nucleotide sequence ID" value="NZ_BAABHU010000003.1"/>
</dbReference>
<proteinExistence type="predicted"/>
<comment type="caution">
    <text evidence="2">The sequence shown here is derived from an EMBL/GenBank/DDBJ whole genome shotgun (WGS) entry which is preliminary data.</text>
</comment>
<name>A0ABQ1LR13_9BACT</name>
<dbReference type="SUPFAM" id="SSF50630">
    <property type="entry name" value="Acid proteases"/>
    <property type="match status" value="1"/>
</dbReference>
<protein>
    <submittedName>
        <fullName evidence="2">Ribosomal protein S6 modification protein</fullName>
    </submittedName>
</protein>
<sequence>MTKLKRVIGRTDKVDLPELGLADVQAKIDTGAYTSAIHCSKIHIDKADDGRELLVYTISGNRLGKGMKARVFKTDTFKLKKIRSSNGQVQQRYVIKTKLRLFNKNINTEFSLSDRSHMKNPILLGRKLLKSRFIVDVALEDISYDEKNRLKKGRE</sequence>
<evidence type="ECO:0000313" key="3">
    <source>
        <dbReference type="Proteomes" id="UP000636010"/>
    </source>
</evidence>
<dbReference type="Pfam" id="PF05618">
    <property type="entry name" value="Zn_protease"/>
    <property type="match status" value="1"/>
</dbReference>
<reference evidence="3" key="1">
    <citation type="journal article" date="2019" name="Int. J. Syst. Evol. Microbiol.">
        <title>The Global Catalogue of Microorganisms (GCM) 10K type strain sequencing project: providing services to taxonomists for standard genome sequencing and annotation.</title>
        <authorList>
            <consortium name="The Broad Institute Genomics Platform"/>
            <consortium name="The Broad Institute Genome Sequencing Center for Infectious Disease"/>
            <person name="Wu L."/>
            <person name="Ma J."/>
        </authorList>
    </citation>
    <scope>NUCLEOTIDE SEQUENCE [LARGE SCALE GENOMIC DNA]</scope>
    <source>
        <strain evidence="3">CGMCC 1.10832</strain>
    </source>
</reference>
<dbReference type="InterPro" id="IPR021109">
    <property type="entry name" value="Peptidase_aspartic_dom_sf"/>
</dbReference>
<dbReference type="EMBL" id="BMEC01000003">
    <property type="protein sequence ID" value="GGC27082.1"/>
    <property type="molecule type" value="Genomic_DNA"/>
</dbReference>
<accession>A0ABQ1LR13</accession>
<gene>
    <name evidence="2" type="primary">rimK2</name>
    <name evidence="2" type="ORF">GCM10011506_10670</name>
</gene>
<evidence type="ECO:0000313" key="2">
    <source>
        <dbReference type="EMBL" id="GGC27082.1"/>
    </source>
</evidence>
<organism evidence="2 3">
    <name type="scientific">Marivirga lumbricoides</name>
    <dbReference type="NCBI Taxonomy" id="1046115"/>
    <lineage>
        <taxon>Bacteria</taxon>
        <taxon>Pseudomonadati</taxon>
        <taxon>Bacteroidota</taxon>
        <taxon>Cytophagia</taxon>
        <taxon>Cytophagales</taxon>
        <taxon>Marivirgaceae</taxon>
        <taxon>Marivirga</taxon>
    </lineage>
</organism>
<dbReference type="Proteomes" id="UP000636010">
    <property type="component" value="Unassembled WGS sequence"/>
</dbReference>
<dbReference type="PANTHER" id="PTHR38037">
    <property type="entry name" value="ZN_PROTEASE DOMAIN-CONTAINING PROTEIN"/>
    <property type="match status" value="1"/>
</dbReference>
<dbReference type="Gene3D" id="2.40.70.10">
    <property type="entry name" value="Acid Proteases"/>
    <property type="match status" value="1"/>
</dbReference>
<evidence type="ECO:0000259" key="1">
    <source>
        <dbReference type="Pfam" id="PF05618"/>
    </source>
</evidence>
<feature type="domain" description="Retropepsin-like aspartic endopeptidase" evidence="1">
    <location>
        <begin position="7"/>
        <end position="142"/>
    </location>
</feature>
<keyword evidence="3" id="KW-1185">Reference proteome</keyword>
<dbReference type="InterPro" id="IPR008503">
    <property type="entry name" value="Asp_endopeptidase"/>
</dbReference>
<dbReference type="PANTHER" id="PTHR38037:SF2">
    <property type="entry name" value="ATP-DEPENDENT ZINC PROTEASE DOMAIN-CONTAINING PROTEIN-RELATED"/>
    <property type="match status" value="1"/>
</dbReference>